<gene>
    <name evidence="1" type="ORF">OMO38_14080</name>
</gene>
<keyword evidence="2" id="KW-1185">Reference proteome</keyword>
<organism evidence="1 2">
    <name type="scientific">Chryseobacterium kimseyorum</name>
    <dbReference type="NCBI Taxonomy" id="2984028"/>
    <lineage>
        <taxon>Bacteria</taxon>
        <taxon>Pseudomonadati</taxon>
        <taxon>Bacteroidota</taxon>
        <taxon>Flavobacteriia</taxon>
        <taxon>Flavobacteriales</taxon>
        <taxon>Weeksellaceae</taxon>
        <taxon>Chryseobacterium group</taxon>
        <taxon>Chryseobacterium</taxon>
    </lineage>
</organism>
<dbReference type="EMBL" id="JAPDHW010000009">
    <property type="protein sequence ID" value="MCW3169651.1"/>
    <property type="molecule type" value="Genomic_DNA"/>
</dbReference>
<dbReference type="InterPro" id="IPR015068">
    <property type="entry name" value="DUF1877"/>
</dbReference>
<name>A0ABT3I0R8_9FLAO</name>
<sequence length="161" mass="19158">MGLRMRLFQLNQDKLDEIIENPEELFEIDYSEQQYNSIEIDKSWGGLKFMLSKIETSNPLKLSMLISSEQEIEGIDELTSDLYDVNFLTKEQVRELTTFLNKLTENNLKNNFDFKTMNENDVYGNPFDKTYFSYFAEYFEHLKKFYQTATKERKAVITFIS</sequence>
<dbReference type="Proteomes" id="UP001163731">
    <property type="component" value="Unassembled WGS sequence"/>
</dbReference>
<comment type="caution">
    <text evidence="1">The sequence shown here is derived from an EMBL/GenBank/DDBJ whole genome shotgun (WGS) entry which is preliminary data.</text>
</comment>
<dbReference type="InterPro" id="IPR035944">
    <property type="entry name" value="YfbM-like_sf"/>
</dbReference>
<accession>A0ABT3I0R8</accession>
<evidence type="ECO:0000313" key="2">
    <source>
        <dbReference type="Proteomes" id="UP001163731"/>
    </source>
</evidence>
<protein>
    <submittedName>
        <fullName evidence="1">YfbM family protein</fullName>
    </submittedName>
</protein>
<proteinExistence type="predicted"/>
<evidence type="ECO:0000313" key="1">
    <source>
        <dbReference type="EMBL" id="MCW3169651.1"/>
    </source>
</evidence>
<dbReference type="SUPFAM" id="SSF111069">
    <property type="entry name" value="Hypothetical protein yfbM"/>
    <property type="match status" value="1"/>
</dbReference>
<dbReference type="RefSeq" id="WP_264750832.1">
    <property type="nucleotide sequence ID" value="NZ_JAPDHW010000009.1"/>
</dbReference>
<dbReference type="Gene3D" id="3.40.1760.10">
    <property type="entry name" value="YfbM-like super family"/>
    <property type="match status" value="1"/>
</dbReference>
<dbReference type="Pfam" id="PF08974">
    <property type="entry name" value="DUF1877"/>
    <property type="match status" value="1"/>
</dbReference>
<reference evidence="1" key="1">
    <citation type="submission" date="2022-10" db="EMBL/GenBank/DDBJ databases">
        <title>Chryseobacterium babae sp. nov. isolated from the gut of the beetle Oryctes rhinoceros, and Chryseobacterium kimseyorum sp. nov., isolated from a stick insect rearing cage.</title>
        <authorList>
            <person name="Shelomi M."/>
            <person name="Han C.-J."/>
            <person name="Chen W.-M."/>
            <person name="Chen H.-K."/>
            <person name="Liaw S.-J."/>
            <person name="Muhle E."/>
            <person name="Clermont D."/>
        </authorList>
    </citation>
    <scope>NUCLEOTIDE SEQUENCE</scope>
    <source>
        <strain evidence="1">09-1422</strain>
    </source>
</reference>